<evidence type="ECO:0000313" key="2">
    <source>
        <dbReference type="EMBL" id="KAG8536127.1"/>
    </source>
</evidence>
<keyword evidence="3" id="KW-1185">Reference proteome</keyword>
<accession>A0AAV6YG02</accession>
<evidence type="ECO:0000313" key="3">
    <source>
        <dbReference type="Proteomes" id="UP000824782"/>
    </source>
</evidence>
<reference evidence="2" key="1">
    <citation type="thesis" date="2020" institute="ProQuest LLC" country="789 East Eisenhower Parkway, Ann Arbor, MI, USA">
        <title>Comparative Genomics and Chromosome Evolution.</title>
        <authorList>
            <person name="Mudd A.B."/>
        </authorList>
    </citation>
    <scope>NUCLEOTIDE SEQUENCE</scope>
    <source>
        <strain evidence="2">237g6f4</strain>
        <tissue evidence="2">Blood</tissue>
    </source>
</reference>
<dbReference type="Proteomes" id="UP000824782">
    <property type="component" value="Unassembled WGS sequence"/>
</dbReference>
<sequence length="100" mass="11545">MYETIIKPVQIYVIPVTAPTQRIRQTSDSGRAVKSVKSKPTRKQCKCVFFTIFTVFGIFSCFPVHGRNIQYHRYEVQFVTQKTNSLRVKIKKLQIFEGGG</sequence>
<proteinExistence type="predicted"/>
<dbReference type="EMBL" id="WNYA01049871">
    <property type="protein sequence ID" value="KAG8536127.1"/>
    <property type="molecule type" value="Genomic_DNA"/>
</dbReference>
<keyword evidence="1" id="KW-0812">Transmembrane</keyword>
<keyword evidence="1" id="KW-1133">Transmembrane helix</keyword>
<gene>
    <name evidence="2" type="ORF">GDO81_027057</name>
</gene>
<evidence type="ECO:0000256" key="1">
    <source>
        <dbReference type="SAM" id="Phobius"/>
    </source>
</evidence>
<protein>
    <submittedName>
        <fullName evidence="2">Uncharacterized protein</fullName>
    </submittedName>
</protein>
<name>A0AAV6YG02_ENGPU</name>
<feature type="transmembrane region" description="Helical" evidence="1">
    <location>
        <begin position="47"/>
        <end position="65"/>
    </location>
</feature>
<dbReference type="AlphaFoldDB" id="A0AAV6YG02"/>
<keyword evidence="1" id="KW-0472">Membrane</keyword>
<comment type="caution">
    <text evidence="2">The sequence shown here is derived from an EMBL/GenBank/DDBJ whole genome shotgun (WGS) entry which is preliminary data.</text>
</comment>
<organism evidence="2 3">
    <name type="scientific">Engystomops pustulosus</name>
    <name type="common">Tungara frog</name>
    <name type="synonym">Physalaemus pustulosus</name>
    <dbReference type="NCBI Taxonomy" id="76066"/>
    <lineage>
        <taxon>Eukaryota</taxon>
        <taxon>Metazoa</taxon>
        <taxon>Chordata</taxon>
        <taxon>Craniata</taxon>
        <taxon>Vertebrata</taxon>
        <taxon>Euteleostomi</taxon>
        <taxon>Amphibia</taxon>
        <taxon>Batrachia</taxon>
        <taxon>Anura</taxon>
        <taxon>Neobatrachia</taxon>
        <taxon>Hyloidea</taxon>
        <taxon>Leptodactylidae</taxon>
        <taxon>Leiuperinae</taxon>
        <taxon>Engystomops</taxon>
    </lineage>
</organism>